<evidence type="ECO:0000313" key="3">
    <source>
        <dbReference type="EMBL" id="CAH2037190.1"/>
    </source>
</evidence>
<dbReference type="EMBL" id="OW152822">
    <property type="protein sequence ID" value="CAH2037190.1"/>
    <property type="molecule type" value="Genomic_DNA"/>
</dbReference>
<feature type="coiled-coil region" evidence="1">
    <location>
        <begin position="32"/>
        <end position="66"/>
    </location>
</feature>
<sequence>MSSFIAVIYLLLEYNCNTCGAKSDLNNITKHVENIANNLNGMKESYRDLERQVERFALELPKFEGQLGILEAVANTLESRDLGWDPYKHLPLPNVAVNLARSKGNTKKNPNNICKKNARIANVVDLEQNPH</sequence>
<accession>A0ABN8HMH6</accession>
<organism evidence="3 4">
    <name type="scientific">Iphiclides podalirius</name>
    <name type="common">scarce swallowtail</name>
    <dbReference type="NCBI Taxonomy" id="110791"/>
    <lineage>
        <taxon>Eukaryota</taxon>
        <taxon>Metazoa</taxon>
        <taxon>Ecdysozoa</taxon>
        <taxon>Arthropoda</taxon>
        <taxon>Hexapoda</taxon>
        <taxon>Insecta</taxon>
        <taxon>Pterygota</taxon>
        <taxon>Neoptera</taxon>
        <taxon>Endopterygota</taxon>
        <taxon>Lepidoptera</taxon>
        <taxon>Glossata</taxon>
        <taxon>Ditrysia</taxon>
        <taxon>Papilionoidea</taxon>
        <taxon>Papilionidae</taxon>
        <taxon>Papilioninae</taxon>
        <taxon>Iphiclides</taxon>
    </lineage>
</organism>
<feature type="non-terminal residue" evidence="3">
    <location>
        <position position="131"/>
    </location>
</feature>
<dbReference type="Proteomes" id="UP000837857">
    <property type="component" value="Chromosome 10"/>
</dbReference>
<reference evidence="3" key="1">
    <citation type="submission" date="2022-03" db="EMBL/GenBank/DDBJ databases">
        <authorList>
            <person name="Martin H S."/>
        </authorList>
    </citation>
    <scope>NUCLEOTIDE SEQUENCE</scope>
</reference>
<feature type="signal peptide" evidence="2">
    <location>
        <begin position="1"/>
        <end position="21"/>
    </location>
</feature>
<keyword evidence="2" id="KW-0732">Signal</keyword>
<name>A0ABN8HMH6_9NEOP</name>
<keyword evidence="1" id="KW-0175">Coiled coil</keyword>
<evidence type="ECO:0000313" key="4">
    <source>
        <dbReference type="Proteomes" id="UP000837857"/>
    </source>
</evidence>
<keyword evidence="4" id="KW-1185">Reference proteome</keyword>
<evidence type="ECO:0000256" key="2">
    <source>
        <dbReference type="SAM" id="SignalP"/>
    </source>
</evidence>
<protein>
    <submittedName>
        <fullName evidence="3">Uncharacterized protein</fullName>
    </submittedName>
</protein>
<proteinExistence type="predicted"/>
<feature type="chain" id="PRO_5046884751" evidence="2">
    <location>
        <begin position="22"/>
        <end position="131"/>
    </location>
</feature>
<gene>
    <name evidence="3" type="ORF">IPOD504_LOCUS1062</name>
</gene>
<evidence type="ECO:0000256" key="1">
    <source>
        <dbReference type="SAM" id="Coils"/>
    </source>
</evidence>